<comment type="caution">
    <text evidence="2">The sequence shown here is derived from an EMBL/GenBank/DDBJ whole genome shotgun (WGS) entry which is preliminary data.</text>
</comment>
<sequence>LWQPQLSNKWRWMRLLFPAHKGSGLGEATSDYHQTFNPRNPLYKSSTMFYADVPSSRRSLLLQMNIDYAFLIWEDFVYQVEHKNHKKSNEMYYPKFTKTNEEIRNTKAYKEYYAYATGEAAPKPKASARRKRSGSDTSITPPTAITTPTTTVAITPRLTAAAKGKQQAKAKSPSEPSEVPGVPSDDSEEEISWNSSDDEDADAQEKDRDDDEGNQKDESNDKEEDDDDDKDGDE</sequence>
<feature type="region of interest" description="Disordered" evidence="1">
    <location>
        <begin position="120"/>
        <end position="234"/>
    </location>
</feature>
<evidence type="ECO:0000313" key="2">
    <source>
        <dbReference type="EMBL" id="GFA18888.1"/>
    </source>
</evidence>
<dbReference type="EMBL" id="BKCJ010382765">
    <property type="protein sequence ID" value="GFA18888.1"/>
    <property type="molecule type" value="Genomic_DNA"/>
</dbReference>
<feature type="compositionally biased region" description="Acidic residues" evidence="1">
    <location>
        <begin position="185"/>
        <end position="202"/>
    </location>
</feature>
<protein>
    <submittedName>
        <fullName evidence="2">Uncharacterized protein</fullName>
    </submittedName>
</protein>
<gene>
    <name evidence="2" type="ORF">Tci_590860</name>
</gene>
<feature type="compositionally biased region" description="Low complexity" evidence="1">
    <location>
        <begin position="137"/>
        <end position="184"/>
    </location>
</feature>
<proteinExistence type="predicted"/>
<feature type="compositionally biased region" description="Basic and acidic residues" evidence="1">
    <location>
        <begin position="203"/>
        <end position="219"/>
    </location>
</feature>
<dbReference type="AlphaFoldDB" id="A0A699JAC1"/>
<feature type="non-terminal residue" evidence="2">
    <location>
        <position position="234"/>
    </location>
</feature>
<feature type="non-terminal residue" evidence="2">
    <location>
        <position position="1"/>
    </location>
</feature>
<evidence type="ECO:0000256" key="1">
    <source>
        <dbReference type="SAM" id="MobiDB-lite"/>
    </source>
</evidence>
<organism evidence="2">
    <name type="scientific">Tanacetum cinerariifolium</name>
    <name type="common">Dalmatian daisy</name>
    <name type="synonym">Chrysanthemum cinerariifolium</name>
    <dbReference type="NCBI Taxonomy" id="118510"/>
    <lineage>
        <taxon>Eukaryota</taxon>
        <taxon>Viridiplantae</taxon>
        <taxon>Streptophyta</taxon>
        <taxon>Embryophyta</taxon>
        <taxon>Tracheophyta</taxon>
        <taxon>Spermatophyta</taxon>
        <taxon>Magnoliopsida</taxon>
        <taxon>eudicotyledons</taxon>
        <taxon>Gunneridae</taxon>
        <taxon>Pentapetalae</taxon>
        <taxon>asterids</taxon>
        <taxon>campanulids</taxon>
        <taxon>Asterales</taxon>
        <taxon>Asteraceae</taxon>
        <taxon>Asteroideae</taxon>
        <taxon>Anthemideae</taxon>
        <taxon>Anthemidinae</taxon>
        <taxon>Tanacetum</taxon>
    </lineage>
</organism>
<accession>A0A699JAC1</accession>
<reference evidence="2" key="1">
    <citation type="journal article" date="2019" name="Sci. Rep.">
        <title>Draft genome of Tanacetum cinerariifolium, the natural source of mosquito coil.</title>
        <authorList>
            <person name="Yamashiro T."/>
            <person name="Shiraishi A."/>
            <person name="Satake H."/>
            <person name="Nakayama K."/>
        </authorList>
    </citation>
    <scope>NUCLEOTIDE SEQUENCE</scope>
</reference>
<feature type="compositionally biased region" description="Acidic residues" evidence="1">
    <location>
        <begin position="220"/>
        <end position="234"/>
    </location>
</feature>
<name>A0A699JAC1_TANCI</name>